<evidence type="ECO:0000256" key="2">
    <source>
        <dbReference type="ARBA" id="ARBA00022679"/>
    </source>
</evidence>
<dbReference type="Pfam" id="PF13649">
    <property type="entry name" value="Methyltransf_25"/>
    <property type="match status" value="1"/>
</dbReference>
<dbReference type="Gene3D" id="3.40.50.150">
    <property type="entry name" value="Vaccinia Virus protein VP39"/>
    <property type="match status" value="1"/>
</dbReference>
<gene>
    <name evidence="5" type="ORF">FHU29_003407</name>
</gene>
<keyword evidence="2 5" id="KW-0808">Transferase</keyword>
<reference evidence="5 6" key="1">
    <citation type="submission" date="2020-08" db="EMBL/GenBank/DDBJ databases">
        <title>Sequencing the genomes of 1000 actinobacteria strains.</title>
        <authorList>
            <person name="Klenk H.-P."/>
        </authorList>
    </citation>
    <scope>NUCLEOTIDE SEQUENCE [LARGE SCALE GENOMIC DNA]</scope>
    <source>
        <strain evidence="5 6">DSM 45258</strain>
    </source>
</reference>
<dbReference type="GO" id="GO:0008168">
    <property type="term" value="F:methyltransferase activity"/>
    <property type="evidence" value="ECO:0007669"/>
    <property type="project" value="UniProtKB-KW"/>
</dbReference>
<keyword evidence="1 5" id="KW-0489">Methyltransferase</keyword>
<evidence type="ECO:0000313" key="6">
    <source>
        <dbReference type="Proteomes" id="UP000567922"/>
    </source>
</evidence>
<dbReference type="OrthoDB" id="9786503at2"/>
<dbReference type="InterPro" id="IPR029063">
    <property type="entry name" value="SAM-dependent_MTases_sf"/>
</dbReference>
<comment type="caution">
    <text evidence="5">The sequence shown here is derived from an EMBL/GenBank/DDBJ whole genome shotgun (WGS) entry which is preliminary data.</text>
</comment>
<accession>A0A839RRU5</accession>
<dbReference type="CDD" id="cd02440">
    <property type="entry name" value="AdoMet_MTases"/>
    <property type="match status" value="1"/>
</dbReference>
<keyword evidence="6" id="KW-1185">Reference proteome</keyword>
<evidence type="ECO:0000259" key="4">
    <source>
        <dbReference type="Pfam" id="PF13649"/>
    </source>
</evidence>
<protein>
    <submittedName>
        <fullName evidence="5">SAM-dependent methyltransferase</fullName>
    </submittedName>
</protein>
<organism evidence="5 6">
    <name type="scientific">Hoyosella altamirensis</name>
    <dbReference type="NCBI Taxonomy" id="616997"/>
    <lineage>
        <taxon>Bacteria</taxon>
        <taxon>Bacillati</taxon>
        <taxon>Actinomycetota</taxon>
        <taxon>Actinomycetes</taxon>
        <taxon>Mycobacteriales</taxon>
        <taxon>Hoyosellaceae</taxon>
        <taxon>Hoyosella</taxon>
    </lineage>
</organism>
<name>A0A839RRU5_9ACTN</name>
<evidence type="ECO:0000313" key="5">
    <source>
        <dbReference type="EMBL" id="MBB3038938.1"/>
    </source>
</evidence>
<dbReference type="Proteomes" id="UP000567922">
    <property type="component" value="Unassembled WGS sequence"/>
</dbReference>
<dbReference type="EMBL" id="JACHWS010000003">
    <property type="protein sequence ID" value="MBB3038938.1"/>
    <property type="molecule type" value="Genomic_DNA"/>
</dbReference>
<dbReference type="RefSeq" id="WP_064439234.1">
    <property type="nucleotide sequence ID" value="NZ_BDDI01000004.1"/>
</dbReference>
<dbReference type="SUPFAM" id="SSF53335">
    <property type="entry name" value="S-adenosyl-L-methionine-dependent methyltransferases"/>
    <property type="match status" value="1"/>
</dbReference>
<proteinExistence type="predicted"/>
<dbReference type="InterPro" id="IPR041698">
    <property type="entry name" value="Methyltransf_25"/>
</dbReference>
<evidence type="ECO:0000256" key="1">
    <source>
        <dbReference type="ARBA" id="ARBA00022603"/>
    </source>
</evidence>
<dbReference type="GO" id="GO:0032259">
    <property type="term" value="P:methylation"/>
    <property type="evidence" value="ECO:0007669"/>
    <property type="project" value="UniProtKB-KW"/>
</dbReference>
<dbReference type="PANTHER" id="PTHR43464">
    <property type="entry name" value="METHYLTRANSFERASE"/>
    <property type="match status" value="1"/>
</dbReference>
<keyword evidence="3" id="KW-0949">S-adenosyl-L-methionine</keyword>
<dbReference type="AlphaFoldDB" id="A0A839RRU5"/>
<dbReference type="PANTHER" id="PTHR43464:SF19">
    <property type="entry name" value="UBIQUINONE BIOSYNTHESIS O-METHYLTRANSFERASE, MITOCHONDRIAL"/>
    <property type="match status" value="1"/>
</dbReference>
<feature type="domain" description="Methyltransferase" evidence="4">
    <location>
        <begin position="45"/>
        <end position="138"/>
    </location>
</feature>
<sequence length="203" mass="22328">MGLIYTLLYRLRITPWEQAAKDQQHAIERLLEREADERGKPGRALDLGCGSGRYSVMLAERGWEVTGIDQVGLAIKRAEKHASEHHVHVRFLVGDVTALDPNVVGGPYDLILDVGCFHGLKNDERAAMGRGASRVASPNASLLMMAFKPGSPKPLPHGADEKDIARAFPGWEFITSESASADNLPGRLKKAAPTWYRFRRSAS</sequence>
<evidence type="ECO:0000256" key="3">
    <source>
        <dbReference type="ARBA" id="ARBA00022691"/>
    </source>
</evidence>